<evidence type="ECO:0000313" key="11">
    <source>
        <dbReference type="Proteomes" id="UP000192161"/>
    </source>
</evidence>
<evidence type="ECO:0000256" key="1">
    <source>
        <dbReference type="ARBA" id="ARBA00005272"/>
    </source>
</evidence>
<dbReference type="PANTHER" id="PTHR43706">
    <property type="entry name" value="NADH DEHYDROGENASE"/>
    <property type="match status" value="1"/>
</dbReference>
<comment type="catalytic activity">
    <reaction evidence="7">
        <text>a quinone + NADH + H(+) = a quinol + NAD(+)</text>
        <dbReference type="Rhea" id="RHEA:46160"/>
        <dbReference type="ChEBI" id="CHEBI:15378"/>
        <dbReference type="ChEBI" id="CHEBI:24646"/>
        <dbReference type="ChEBI" id="CHEBI:57540"/>
        <dbReference type="ChEBI" id="CHEBI:57945"/>
        <dbReference type="ChEBI" id="CHEBI:132124"/>
        <dbReference type="EC" id="1.6.5.9"/>
    </reaction>
</comment>
<dbReference type="Proteomes" id="UP000192161">
    <property type="component" value="Chromosome"/>
</dbReference>
<keyword evidence="8" id="KW-0472">Membrane</keyword>
<comment type="similarity">
    <text evidence="1">Belongs to the NADH dehydrogenase family.</text>
</comment>
<organism evidence="10 11">
    <name type="scientific">Lactococcus lactis subsp. cremoris</name>
    <name type="common">Streptococcus cremoris</name>
    <dbReference type="NCBI Taxonomy" id="1359"/>
    <lineage>
        <taxon>Bacteria</taxon>
        <taxon>Bacillati</taxon>
        <taxon>Bacillota</taxon>
        <taxon>Bacilli</taxon>
        <taxon>Lactobacillales</taxon>
        <taxon>Streptococcaceae</taxon>
        <taxon>Lactococcus</taxon>
    </lineage>
</organism>
<dbReference type="SUPFAM" id="SSF51905">
    <property type="entry name" value="FAD/NAD(P)-binding domain"/>
    <property type="match status" value="2"/>
</dbReference>
<keyword evidence="4" id="KW-0274">FAD</keyword>
<sequence>MTKKQIVVIGGGVAGVHATRELSKKLKADADITLIDKHSYHTTMTQLHEVAAGRVPFTTVQYDFQKLLGKRKNVSLVTDSVVSLDKENKKVITKHGSYNYDYVIVALGGEPNDFGVPGVKEHGFTLWSLEDAMKIKRHLETIVQYASTEVDDEKRRALLTISVAGSGFTGIEMAGELIDWRKKVSTDWKIPEEEITINVVEMMPTILNTLDRKQADKAHAYLEKKNVHVLTNHGIVEVAKDHIKVNVGGRDEEKVAKELPTHTLIWTTGVQGNTAAKTDLNETERGHRLQANEYMEAVGFEGKGIYVAGDVSGYIEPDTGRPTPQIVEAAEQTAHTAAANILADINVGSKHKHESKYQGTMVSIGSTWGVAKIGSMRLTGFWAMLMKNIVYFIYTLQIRSAHYFWRYALDEVFRVKDNRNFMRGHTSRQGNVLWSVPLRIFYGVVWFTEAIKKIVGDGQYFNPTTWFGKGSWFTNDLKFPFSWLQEVPKAADAAAGASTAASSSSSVADAAAAGASGAATTAASSGGGEAAHKATEWGLSYAYGSDPMTVFDKVPHWMEPIFKFMIPNREVALFMQKFMSIVEIFLALALIFGLFTWIAAAATAALTVMFSLSGMFYWVNIWFIPVAIALMNGSGRSFGLDKWVQPWIQRWLTKIWYGQSRSIYKGRQ</sequence>
<accession>A0AA34TIC8</accession>
<dbReference type="GO" id="GO:0050136">
    <property type="term" value="F:NADH dehydrogenase (quinone) (non-electrogenic) activity"/>
    <property type="evidence" value="ECO:0007669"/>
    <property type="project" value="UniProtKB-EC"/>
</dbReference>
<dbReference type="InterPro" id="IPR023753">
    <property type="entry name" value="FAD/NAD-binding_dom"/>
</dbReference>
<keyword evidence="3" id="KW-0285">Flavoprotein</keyword>
<evidence type="ECO:0000256" key="6">
    <source>
        <dbReference type="ARBA" id="ARBA00023027"/>
    </source>
</evidence>
<evidence type="ECO:0000259" key="9">
    <source>
        <dbReference type="Pfam" id="PF07992"/>
    </source>
</evidence>
<reference evidence="10 11" key="1">
    <citation type="journal article" date="2017" name="BMC Genomics">
        <title>Comparative and functional genomics of the Lactococcus lactis taxon; insights into evolution and niche adaptation.</title>
        <authorList>
            <person name="Kelleher P."/>
            <person name="Bottacini F."/>
            <person name="Mahony J."/>
            <person name="Kilcawley K.N."/>
            <person name="van Sinderen D."/>
        </authorList>
    </citation>
    <scope>NUCLEOTIDE SEQUENCE [LARGE SCALE GENOMIC DNA]</scope>
    <source>
        <strain evidence="10 11">JM3</strain>
    </source>
</reference>
<keyword evidence="5 10" id="KW-0560">Oxidoreductase</keyword>
<dbReference type="PRINTS" id="PR00411">
    <property type="entry name" value="PNDRDTASEI"/>
</dbReference>
<feature type="transmembrane region" description="Helical" evidence="8">
    <location>
        <begin position="584"/>
        <end position="609"/>
    </location>
</feature>
<name>A0AA34TIC8_LACLC</name>
<dbReference type="InterPro" id="IPR036188">
    <property type="entry name" value="FAD/NAD-bd_sf"/>
</dbReference>
<dbReference type="EMBL" id="CP015901">
    <property type="protein sequence ID" value="ARE23029.1"/>
    <property type="molecule type" value="Genomic_DNA"/>
</dbReference>
<dbReference type="Pfam" id="PF07992">
    <property type="entry name" value="Pyr_redox_2"/>
    <property type="match status" value="1"/>
</dbReference>
<evidence type="ECO:0000256" key="4">
    <source>
        <dbReference type="ARBA" id="ARBA00022827"/>
    </source>
</evidence>
<evidence type="ECO:0000256" key="3">
    <source>
        <dbReference type="ARBA" id="ARBA00022630"/>
    </source>
</evidence>
<dbReference type="PRINTS" id="PR00368">
    <property type="entry name" value="FADPNR"/>
</dbReference>
<dbReference type="Gene3D" id="3.50.50.100">
    <property type="match status" value="1"/>
</dbReference>
<keyword evidence="8" id="KW-0812">Transmembrane</keyword>
<gene>
    <name evidence="10" type="ORF">LLJM3_0824</name>
</gene>
<dbReference type="InterPro" id="IPR045024">
    <property type="entry name" value="NDH-2"/>
</dbReference>
<evidence type="ECO:0000256" key="7">
    <source>
        <dbReference type="ARBA" id="ARBA00047599"/>
    </source>
</evidence>
<dbReference type="PANTHER" id="PTHR43706:SF47">
    <property type="entry name" value="EXTERNAL NADH-UBIQUINONE OXIDOREDUCTASE 1, MITOCHONDRIAL-RELATED"/>
    <property type="match status" value="1"/>
</dbReference>
<dbReference type="EC" id="1.6.5.9" evidence="2"/>
<evidence type="ECO:0000256" key="8">
    <source>
        <dbReference type="SAM" id="Phobius"/>
    </source>
</evidence>
<evidence type="ECO:0000313" key="10">
    <source>
        <dbReference type="EMBL" id="ARE23029.1"/>
    </source>
</evidence>
<evidence type="ECO:0000256" key="2">
    <source>
        <dbReference type="ARBA" id="ARBA00012637"/>
    </source>
</evidence>
<dbReference type="AlphaFoldDB" id="A0AA34TIC8"/>
<protein>
    <recommendedName>
        <fullName evidence="2">NADH:ubiquinone reductase (non-electrogenic)</fullName>
        <ecNumber evidence="2">1.6.5.9</ecNumber>
    </recommendedName>
</protein>
<feature type="domain" description="FAD/NAD(P)-binding" evidence="9">
    <location>
        <begin position="5"/>
        <end position="333"/>
    </location>
</feature>
<proteinExistence type="inferred from homology"/>
<keyword evidence="8" id="KW-1133">Transmembrane helix</keyword>
<dbReference type="RefSeq" id="WP_011675782.1">
    <property type="nucleotide sequence ID" value="NZ_CP015901.2"/>
</dbReference>
<keyword evidence="6" id="KW-0520">NAD</keyword>
<evidence type="ECO:0000256" key="5">
    <source>
        <dbReference type="ARBA" id="ARBA00023002"/>
    </source>
</evidence>
<feature type="transmembrane region" description="Helical" evidence="8">
    <location>
        <begin position="615"/>
        <end position="633"/>
    </location>
</feature>